<evidence type="ECO:0000259" key="6">
    <source>
        <dbReference type="PROSITE" id="PS51883"/>
    </source>
</evidence>
<dbReference type="PROSITE" id="PS51710">
    <property type="entry name" value="G_OBG"/>
    <property type="match status" value="1"/>
</dbReference>
<reference evidence="7" key="1">
    <citation type="submission" date="2013-04" db="EMBL/GenBank/DDBJ databases">
        <title>The Genome Sequence of Fonticula alba ATCC 38817.</title>
        <authorList>
            <consortium name="The Broad Institute Genomics Platform"/>
            <person name="Russ C."/>
            <person name="Cuomo C."/>
            <person name="Burger G."/>
            <person name="Gray M.W."/>
            <person name="Holland P.W.H."/>
            <person name="King N."/>
            <person name="Lang F.B.F."/>
            <person name="Roger A.J."/>
            <person name="Ruiz-Trillo I."/>
            <person name="Brown M."/>
            <person name="Walker B."/>
            <person name="Young S."/>
            <person name="Zeng Q."/>
            <person name="Gargeya S."/>
            <person name="Fitzgerald M."/>
            <person name="Haas B."/>
            <person name="Abouelleil A."/>
            <person name="Allen A.W."/>
            <person name="Alvarado L."/>
            <person name="Arachchi H.M."/>
            <person name="Berlin A.M."/>
            <person name="Chapman S.B."/>
            <person name="Gainer-Dewar J."/>
            <person name="Goldberg J."/>
            <person name="Griggs A."/>
            <person name="Gujja S."/>
            <person name="Hansen M."/>
            <person name="Howarth C."/>
            <person name="Imamovic A."/>
            <person name="Ireland A."/>
            <person name="Larimer J."/>
            <person name="McCowan C."/>
            <person name="Murphy C."/>
            <person name="Pearson M."/>
            <person name="Poon T.W."/>
            <person name="Priest M."/>
            <person name="Roberts A."/>
            <person name="Saif S."/>
            <person name="Shea T."/>
            <person name="Sisk P."/>
            <person name="Sykes S."/>
            <person name="Wortman J."/>
            <person name="Nusbaum C."/>
            <person name="Birren B."/>
        </authorList>
    </citation>
    <scope>NUCLEOTIDE SEQUENCE [LARGE SCALE GENOMIC DNA]</scope>
    <source>
        <strain evidence="7">ATCC 38817</strain>
    </source>
</reference>
<sequence length="1025" mass="107905">MLLSRFRVTGARLRPSLAALAPLTRGARPFGPAGPVAHVSHRGFASRSDATAVAGAGFVDFDDYEDDAPGPAAGADPAANLRRIYEGLNAHALYSEEHSPEAIYAPTGRLMRNPAVKLVQDPEDPRTRALQVDLWNYGSDEDDDGLFLDNGTDDEAGSGADLLSDSDFDGYYSGSDYGHSGSAFDAEYDGPGTGAHAPAASRPTSLSAALASASTMSPPGSLLTAGAPVSREAGRRRVPPPAPRPTDPSGLGVPSGTAAALAAGAVSSGEGFHSDDLLSDTELPGPLDTDPHEGLVSEDVLAELATGGSDLFPARKARHQFDRMRLFIDEVRLTVRAGSGGNGCVSFLREKFRPDGGPDGGDGGRGGNVYVRASSSYTSLHGLQRSYVAFNGEKGHGRHRHGGKGRDVYIDVPPGTIVKVSESQGDQPVVVADLSTVGQTYLLAEGGRGGRGNMRFMTSTNRAPRQFTYGEKRTPVFVRLELKTLADVGLVGMPNAGKSTLLRAVSNAHPKVAPYPFTTLNPFVGVIEYADFFQLKMADIPGIIEGAHRNRGLGHRFLRHIERSRVLVYVVDITGGALVVKRPVSVAHGEAPTPDQIHVGSLSEPAFDPTFDNRHPGQPPVVFPDGSSLQLLYYSPADEPSPSGPGAGDSAGHLGWALSGSGSSESDGSSSGSSESDGSSSDSWDSSDPRPLDPGTSKPRQAPELTAAGSRSPSSAPAADPRPAEPSGLSESDTEYKLELVEMHDASDSDMGMYLETVDGAGLWDAPEADPMPASLAEQAPESLRLRLLEFGLGGQMLALLPDEPLDRSLTYLECAMVAYHSLHTGRLAAAQFEQLALEHGFLHECVFSFNSGAENALARGLGPGLGAGVPDSGLEDAPLPDLSFLEEFIDDEPQEGAGAGPGPVAAGPRRLPRKMNPHLSKTNFLEQRMPWDDLHALQAELEAFHPGLTRRPSIVVANKMDLDNMDPAQQGLATRNLEELRRRTNLPVLPVAAINGDNVPVLTSALRRIVDSLNQGAGSPGAEA</sequence>
<dbReference type="STRING" id="691883.A0A058Z315"/>
<proteinExistence type="inferred from homology"/>
<evidence type="ECO:0000259" key="5">
    <source>
        <dbReference type="PROSITE" id="PS51710"/>
    </source>
</evidence>
<dbReference type="Gene3D" id="2.70.210.12">
    <property type="entry name" value="GTP1/OBG domain"/>
    <property type="match status" value="1"/>
</dbReference>
<dbReference type="SUPFAM" id="SSF52540">
    <property type="entry name" value="P-loop containing nucleoside triphosphate hydrolases"/>
    <property type="match status" value="1"/>
</dbReference>
<dbReference type="AlphaFoldDB" id="A0A058Z315"/>
<dbReference type="eggNOG" id="KOG1489">
    <property type="taxonomic scope" value="Eukaryota"/>
</dbReference>
<dbReference type="OrthoDB" id="347018at2759"/>
<dbReference type="InterPro" id="IPR014100">
    <property type="entry name" value="GTP-bd_Obg/CgtA"/>
</dbReference>
<feature type="compositionally biased region" description="Low complexity" evidence="4">
    <location>
        <begin position="707"/>
        <end position="727"/>
    </location>
</feature>
<feature type="compositionally biased region" description="Low complexity" evidence="4">
    <location>
        <begin position="659"/>
        <end position="686"/>
    </location>
</feature>
<dbReference type="Gene3D" id="3.40.50.300">
    <property type="entry name" value="P-loop containing nucleotide triphosphate hydrolases"/>
    <property type="match status" value="2"/>
</dbReference>
<dbReference type="Pfam" id="PF01018">
    <property type="entry name" value="GTP1_OBG"/>
    <property type="match status" value="1"/>
</dbReference>
<dbReference type="PANTHER" id="PTHR11702">
    <property type="entry name" value="DEVELOPMENTALLY REGULATED GTP-BINDING PROTEIN-RELATED"/>
    <property type="match status" value="1"/>
</dbReference>
<keyword evidence="3" id="KW-0342">GTP-binding</keyword>
<feature type="domain" description="OBG-type G" evidence="5">
    <location>
        <begin position="486"/>
        <end position="1012"/>
    </location>
</feature>
<dbReference type="GO" id="GO:0000287">
    <property type="term" value="F:magnesium ion binding"/>
    <property type="evidence" value="ECO:0007669"/>
    <property type="project" value="InterPro"/>
</dbReference>
<dbReference type="InterPro" id="IPR027417">
    <property type="entry name" value="P-loop_NTPase"/>
</dbReference>
<dbReference type="CDD" id="cd01898">
    <property type="entry name" value="Obg"/>
    <property type="match status" value="1"/>
</dbReference>
<dbReference type="GO" id="GO:0042254">
    <property type="term" value="P:ribosome biogenesis"/>
    <property type="evidence" value="ECO:0007669"/>
    <property type="project" value="UniProtKB-UniRule"/>
</dbReference>
<dbReference type="PROSITE" id="PS51883">
    <property type="entry name" value="OBG"/>
    <property type="match status" value="1"/>
</dbReference>
<evidence type="ECO:0008006" key="9">
    <source>
        <dbReference type="Google" id="ProtNLM"/>
    </source>
</evidence>
<evidence type="ECO:0000313" key="8">
    <source>
        <dbReference type="Proteomes" id="UP000030693"/>
    </source>
</evidence>
<feature type="compositionally biased region" description="Low complexity" evidence="4">
    <location>
        <begin position="206"/>
        <end position="219"/>
    </location>
</feature>
<dbReference type="GO" id="GO:0005739">
    <property type="term" value="C:mitochondrion"/>
    <property type="evidence" value="ECO:0007669"/>
    <property type="project" value="TreeGrafter"/>
</dbReference>
<feature type="domain" description="Obg" evidence="6">
    <location>
        <begin position="325"/>
        <end position="485"/>
    </location>
</feature>
<keyword evidence="8" id="KW-1185">Reference proteome</keyword>
<feature type="compositionally biased region" description="Acidic residues" evidence="4">
    <location>
        <begin position="141"/>
        <end position="156"/>
    </location>
</feature>
<gene>
    <name evidence="7" type="ORF">H696_04779</name>
</gene>
<keyword evidence="2" id="KW-0547">Nucleotide-binding</keyword>
<evidence type="ECO:0000256" key="1">
    <source>
        <dbReference type="ARBA" id="ARBA00007699"/>
    </source>
</evidence>
<evidence type="ECO:0000256" key="3">
    <source>
        <dbReference type="ARBA" id="ARBA00023134"/>
    </source>
</evidence>
<comment type="similarity">
    <text evidence="1">Belongs to the TRAFAC class OBG-HflX-like GTPase superfamily. OBG GTPase family.</text>
</comment>
<accession>A0A058Z315</accession>
<dbReference type="InterPro" id="IPR045086">
    <property type="entry name" value="OBG_GTPase"/>
</dbReference>
<dbReference type="EMBL" id="KB932208">
    <property type="protein sequence ID" value="KCV68486.1"/>
    <property type="molecule type" value="Genomic_DNA"/>
</dbReference>
<dbReference type="SUPFAM" id="SSF82051">
    <property type="entry name" value="Obg GTP-binding protein N-terminal domain"/>
    <property type="match status" value="1"/>
</dbReference>
<dbReference type="Proteomes" id="UP000030693">
    <property type="component" value="Unassembled WGS sequence"/>
</dbReference>
<dbReference type="InterPro" id="IPR036726">
    <property type="entry name" value="GTP1_OBG_dom_sf"/>
</dbReference>
<dbReference type="InterPro" id="IPR031167">
    <property type="entry name" value="G_OBG"/>
</dbReference>
<feature type="region of interest" description="Disordered" evidence="4">
    <location>
        <begin position="893"/>
        <end position="916"/>
    </location>
</feature>
<feature type="region of interest" description="Disordered" evidence="4">
    <location>
        <begin position="591"/>
        <end position="732"/>
    </location>
</feature>
<dbReference type="GO" id="GO:0005525">
    <property type="term" value="F:GTP binding"/>
    <property type="evidence" value="ECO:0007669"/>
    <property type="project" value="UniProtKB-KW"/>
</dbReference>
<dbReference type="Pfam" id="PF01926">
    <property type="entry name" value="MMR_HSR1"/>
    <property type="match status" value="1"/>
</dbReference>
<dbReference type="PANTHER" id="PTHR11702:SF31">
    <property type="entry name" value="MITOCHONDRIAL RIBOSOME-ASSOCIATED GTPASE 2"/>
    <property type="match status" value="1"/>
</dbReference>
<organism evidence="7">
    <name type="scientific">Fonticula alba</name>
    <name type="common">Slime mold</name>
    <dbReference type="NCBI Taxonomy" id="691883"/>
    <lineage>
        <taxon>Eukaryota</taxon>
        <taxon>Rotosphaerida</taxon>
        <taxon>Fonticulaceae</taxon>
        <taxon>Fonticula</taxon>
    </lineage>
</organism>
<dbReference type="InterPro" id="IPR006169">
    <property type="entry name" value="GTP1_OBG_dom"/>
</dbReference>
<dbReference type="PRINTS" id="PR00326">
    <property type="entry name" value="GTP1OBG"/>
</dbReference>
<evidence type="ECO:0000313" key="7">
    <source>
        <dbReference type="EMBL" id="KCV68486.1"/>
    </source>
</evidence>
<feature type="region of interest" description="Disordered" evidence="4">
    <location>
        <begin position="141"/>
        <end position="162"/>
    </location>
</feature>
<feature type="region of interest" description="Disordered" evidence="4">
    <location>
        <begin position="270"/>
        <end position="293"/>
    </location>
</feature>
<dbReference type="FunFam" id="2.70.210.12:FF:000001">
    <property type="entry name" value="GTPase Obg"/>
    <property type="match status" value="1"/>
</dbReference>
<dbReference type="HAMAP" id="MF_01454">
    <property type="entry name" value="GTPase_Obg"/>
    <property type="match status" value="1"/>
</dbReference>
<dbReference type="NCBIfam" id="NF008956">
    <property type="entry name" value="PRK12299.1"/>
    <property type="match status" value="1"/>
</dbReference>
<protein>
    <recommendedName>
        <fullName evidence="9">Obg family GTPase CgtA</fullName>
    </recommendedName>
</protein>
<evidence type="ECO:0000256" key="4">
    <source>
        <dbReference type="SAM" id="MobiDB-lite"/>
    </source>
</evidence>
<dbReference type="NCBIfam" id="TIGR02729">
    <property type="entry name" value="Obg_CgtA"/>
    <property type="match status" value="1"/>
</dbReference>
<dbReference type="GO" id="GO:0003924">
    <property type="term" value="F:GTPase activity"/>
    <property type="evidence" value="ECO:0007669"/>
    <property type="project" value="InterPro"/>
</dbReference>
<dbReference type="InterPro" id="IPR006073">
    <property type="entry name" value="GTP-bd"/>
</dbReference>
<dbReference type="RefSeq" id="XP_009496918.1">
    <property type="nucleotide sequence ID" value="XM_009498643.1"/>
</dbReference>
<dbReference type="GeneID" id="20529504"/>
<evidence type="ECO:0000256" key="2">
    <source>
        <dbReference type="ARBA" id="ARBA00022741"/>
    </source>
</evidence>
<feature type="region of interest" description="Disordered" evidence="4">
    <location>
        <begin position="206"/>
        <end position="256"/>
    </location>
</feature>
<name>A0A058Z315_FONAL</name>